<dbReference type="Proteomes" id="UP001375240">
    <property type="component" value="Unassembled WGS sequence"/>
</dbReference>
<evidence type="ECO:0000313" key="3">
    <source>
        <dbReference type="Proteomes" id="UP001375240"/>
    </source>
</evidence>
<evidence type="ECO:0000313" key="2">
    <source>
        <dbReference type="EMBL" id="KAK6338709.1"/>
    </source>
</evidence>
<organism evidence="2 3">
    <name type="scientific">Orbilia brochopaga</name>
    <dbReference type="NCBI Taxonomy" id="3140254"/>
    <lineage>
        <taxon>Eukaryota</taxon>
        <taxon>Fungi</taxon>
        <taxon>Dikarya</taxon>
        <taxon>Ascomycota</taxon>
        <taxon>Pezizomycotina</taxon>
        <taxon>Orbiliomycetes</taxon>
        <taxon>Orbiliales</taxon>
        <taxon>Orbiliaceae</taxon>
        <taxon>Orbilia</taxon>
    </lineage>
</organism>
<feature type="region of interest" description="Disordered" evidence="1">
    <location>
        <begin position="1"/>
        <end position="24"/>
    </location>
</feature>
<protein>
    <submittedName>
        <fullName evidence="2">Uncharacterized protein</fullName>
    </submittedName>
</protein>
<accession>A0AAV9UBN8</accession>
<dbReference type="EMBL" id="JAVHNQ010000009">
    <property type="protein sequence ID" value="KAK6338709.1"/>
    <property type="molecule type" value="Genomic_DNA"/>
</dbReference>
<dbReference type="AlphaFoldDB" id="A0AAV9UBN8"/>
<comment type="caution">
    <text evidence="2">The sequence shown here is derived from an EMBL/GenBank/DDBJ whole genome shotgun (WGS) entry which is preliminary data.</text>
</comment>
<proteinExistence type="predicted"/>
<sequence length="120" mass="13647">MATLHKCHERANHRSAEESPRRESGHQLFVSMLIILLSKTEYDRRQGEHEAAKIVVDMRTEMRRLESNLRADMRADMGRIESKVGSLDSKDGDLEAALKRVEGTLDIVIDMTKPALSKTE</sequence>
<keyword evidence="3" id="KW-1185">Reference proteome</keyword>
<name>A0AAV9UBN8_9PEZI</name>
<evidence type="ECO:0000256" key="1">
    <source>
        <dbReference type="SAM" id="MobiDB-lite"/>
    </source>
</evidence>
<reference evidence="2 3" key="1">
    <citation type="submission" date="2019-10" db="EMBL/GenBank/DDBJ databases">
        <authorList>
            <person name="Palmer J.M."/>
        </authorList>
    </citation>
    <scope>NUCLEOTIDE SEQUENCE [LARGE SCALE GENOMIC DNA]</scope>
    <source>
        <strain evidence="2 3">TWF696</strain>
    </source>
</reference>
<feature type="compositionally biased region" description="Basic and acidic residues" evidence="1">
    <location>
        <begin position="9"/>
        <end position="24"/>
    </location>
</feature>
<gene>
    <name evidence="2" type="ORF">TWF696_009521</name>
</gene>